<evidence type="ECO:0000313" key="14">
    <source>
        <dbReference type="Proteomes" id="UP000639006"/>
    </source>
</evidence>
<evidence type="ECO:0000256" key="4">
    <source>
        <dbReference type="ARBA" id="ARBA00022741"/>
    </source>
</evidence>
<dbReference type="SUPFAM" id="SSF52540">
    <property type="entry name" value="P-loop containing nucleoside triphosphate hydrolases"/>
    <property type="match status" value="1"/>
</dbReference>
<dbReference type="InterPro" id="IPR003593">
    <property type="entry name" value="AAA+_ATPase"/>
</dbReference>
<dbReference type="AlphaFoldDB" id="A0A811T6S7"/>
<dbReference type="CDD" id="cd03293">
    <property type="entry name" value="ABC_NrtD_SsuB_transporters"/>
    <property type="match status" value="1"/>
</dbReference>
<evidence type="ECO:0000256" key="7">
    <source>
        <dbReference type="ARBA" id="ARBA00038781"/>
    </source>
</evidence>
<comment type="similarity">
    <text evidence="6">Belongs to the ABC transporter superfamily. Sulfate/tungstate importer (TC 3.A.1.6) family.</text>
</comment>
<comment type="catalytic activity">
    <reaction evidence="10">
        <text>tungstate(in) + ATP + H2O = tungstate(out) + ADP + phosphate + H(+)</text>
        <dbReference type="Rhea" id="RHEA:35027"/>
        <dbReference type="ChEBI" id="CHEBI:15377"/>
        <dbReference type="ChEBI" id="CHEBI:15378"/>
        <dbReference type="ChEBI" id="CHEBI:30616"/>
        <dbReference type="ChEBI" id="CHEBI:43474"/>
        <dbReference type="ChEBI" id="CHEBI:46502"/>
        <dbReference type="ChEBI" id="CHEBI:456216"/>
        <dbReference type="EC" id="7.3.2.6"/>
    </reaction>
</comment>
<keyword evidence="4" id="KW-0547">Nucleotide-binding</keyword>
<dbReference type="GO" id="GO:0016887">
    <property type="term" value="F:ATP hydrolysis activity"/>
    <property type="evidence" value="ECO:0007669"/>
    <property type="project" value="InterPro"/>
</dbReference>
<dbReference type="InterPro" id="IPR027417">
    <property type="entry name" value="P-loop_NTPase"/>
</dbReference>
<accession>A0A811T6S7</accession>
<comment type="subunit">
    <text evidence="7">The complex is composed of two ATP-binding proteins (WtpC), two transmembrane proteins (WtpB) and a solute-binding protein (WtpA).</text>
</comment>
<proteinExistence type="inferred from homology"/>
<dbReference type="Gene3D" id="3.40.50.300">
    <property type="entry name" value="P-loop containing nucleotide triphosphate hydrolases"/>
    <property type="match status" value="1"/>
</dbReference>
<evidence type="ECO:0000256" key="9">
    <source>
        <dbReference type="ARBA" id="ARBA00041133"/>
    </source>
</evidence>
<dbReference type="InterPro" id="IPR050166">
    <property type="entry name" value="ABC_transporter_ATP-bind"/>
</dbReference>
<evidence type="ECO:0000256" key="1">
    <source>
        <dbReference type="ARBA" id="ARBA00004236"/>
    </source>
</evidence>
<dbReference type="Proteomes" id="UP000639006">
    <property type="component" value="Unassembled WGS sequence"/>
</dbReference>
<dbReference type="FunFam" id="3.40.50.300:FF:000425">
    <property type="entry name" value="Probable ABC transporter, ATP-binding subunit"/>
    <property type="match status" value="1"/>
</dbReference>
<dbReference type="EMBL" id="CAJHIQ010000007">
    <property type="protein sequence ID" value="CAD6492011.1"/>
    <property type="molecule type" value="Genomic_DNA"/>
</dbReference>
<evidence type="ECO:0000256" key="5">
    <source>
        <dbReference type="ARBA" id="ARBA00022840"/>
    </source>
</evidence>
<keyword evidence="2" id="KW-0813">Transport</keyword>
<dbReference type="PANTHER" id="PTHR42788">
    <property type="entry name" value="TAURINE IMPORT ATP-BINDING PROTEIN-RELATED"/>
    <property type="match status" value="1"/>
</dbReference>
<comment type="caution">
    <text evidence="13">The sequence shown here is derived from an EMBL/GenBank/DDBJ whole genome shotgun (WGS) entry which is preliminary data.</text>
</comment>
<sequence length="253" mass="28473">MNYKLEIRNLTKSFNTNNSETNALENVNLDVKPNEFLCIIGPSGCGKTTLLRMIAGLDQPTSGEILLDGKEVKEPSPDRGMVFQEFSLFPWRTVIKNVTLGLEIKEIDKEEQYKIANECIALVGLKGFENHYPYELSGGMKQRVAIARALANDPSILLMDEPFGSVDAQTRNVLQEELLEIWERTKKTVLFVTHSIDEAVYLADRVVVMSARPGSIVECMNITVARPRKRTSVEANELRERLLTLLKSHCSLC</sequence>
<evidence type="ECO:0000256" key="3">
    <source>
        <dbReference type="ARBA" id="ARBA00022505"/>
    </source>
</evidence>
<name>A0A811T6S7_9EURY</name>
<dbReference type="SMART" id="SM00382">
    <property type="entry name" value="AAA"/>
    <property type="match status" value="1"/>
</dbReference>
<dbReference type="PROSITE" id="PS00211">
    <property type="entry name" value="ABC_TRANSPORTER_1"/>
    <property type="match status" value="1"/>
</dbReference>
<dbReference type="GO" id="GO:1901238">
    <property type="term" value="F:ABC-type tungstate transporter activity"/>
    <property type="evidence" value="ECO:0007669"/>
    <property type="project" value="UniProtKB-EC"/>
</dbReference>
<evidence type="ECO:0000256" key="8">
    <source>
        <dbReference type="ARBA" id="ARBA00039025"/>
    </source>
</evidence>
<dbReference type="EC" id="7.3.2.6" evidence="8"/>
<dbReference type="InterPro" id="IPR003439">
    <property type="entry name" value="ABC_transporter-like_ATP-bd"/>
</dbReference>
<gene>
    <name evidence="13" type="ORF">DIAAKJNI_00192</name>
</gene>
<dbReference type="GO" id="GO:0005886">
    <property type="term" value="C:plasma membrane"/>
    <property type="evidence" value="ECO:0007669"/>
    <property type="project" value="UniProtKB-SubCell"/>
</dbReference>
<reference evidence="13" key="1">
    <citation type="submission" date="2020-10" db="EMBL/GenBank/DDBJ databases">
        <authorList>
            <person name="Hahn C.J."/>
            <person name="Laso-Perez R."/>
            <person name="Vulcano F."/>
            <person name="Vaziourakis K.-M."/>
            <person name="Stokke R."/>
            <person name="Steen I.H."/>
            <person name="Teske A."/>
            <person name="Boetius A."/>
            <person name="Liebeke M."/>
            <person name="Amann R."/>
            <person name="Knittel K."/>
        </authorList>
    </citation>
    <scope>NUCLEOTIDE SEQUENCE</scope>
    <source>
        <strain evidence="13">Gfbio:e3339647-f889-4370-9287-4fb5cb688e4c:AG392M11_GoMArc1</strain>
    </source>
</reference>
<comment type="function">
    <text evidence="11">Part of the ABC transporter complex WtpABC involved in molybdate/tungstate import. Responsible for energy coupling to the transport system.</text>
</comment>
<evidence type="ECO:0000256" key="11">
    <source>
        <dbReference type="ARBA" id="ARBA00057369"/>
    </source>
</evidence>
<organism evidence="13 14">
    <name type="scientific">Candidatus Argoarchaeum ethanivorans</name>
    <dbReference type="NCBI Taxonomy" id="2608793"/>
    <lineage>
        <taxon>Archaea</taxon>
        <taxon>Methanobacteriati</taxon>
        <taxon>Methanobacteriota</taxon>
        <taxon>Stenosarchaea group</taxon>
        <taxon>Methanomicrobia</taxon>
        <taxon>Methanosarcinales</taxon>
        <taxon>Methanosarcinales incertae sedis</taxon>
        <taxon>GOM Arc I cluster</taxon>
        <taxon>Candidatus Argoarchaeum</taxon>
    </lineage>
</organism>
<dbReference type="InterPro" id="IPR017871">
    <property type="entry name" value="ABC_transporter-like_CS"/>
</dbReference>
<keyword evidence="3" id="KW-0500">Molybdenum</keyword>
<dbReference type="PANTHER" id="PTHR42788:SF13">
    <property type="entry name" value="ALIPHATIC SULFONATES IMPORT ATP-BINDING PROTEIN SSUB"/>
    <property type="match status" value="1"/>
</dbReference>
<evidence type="ECO:0000259" key="12">
    <source>
        <dbReference type="PROSITE" id="PS50893"/>
    </source>
</evidence>
<dbReference type="GO" id="GO:0005524">
    <property type="term" value="F:ATP binding"/>
    <property type="evidence" value="ECO:0007669"/>
    <property type="project" value="UniProtKB-KW"/>
</dbReference>
<evidence type="ECO:0000256" key="2">
    <source>
        <dbReference type="ARBA" id="ARBA00022448"/>
    </source>
</evidence>
<evidence type="ECO:0000256" key="10">
    <source>
        <dbReference type="ARBA" id="ARBA00047936"/>
    </source>
</evidence>
<evidence type="ECO:0000313" key="13">
    <source>
        <dbReference type="EMBL" id="CAD6492011.1"/>
    </source>
</evidence>
<evidence type="ECO:0000256" key="6">
    <source>
        <dbReference type="ARBA" id="ARBA00038307"/>
    </source>
</evidence>
<comment type="subcellular location">
    <subcellularLocation>
        <location evidence="1">Cell membrane</location>
    </subcellularLocation>
</comment>
<dbReference type="PROSITE" id="PS50893">
    <property type="entry name" value="ABC_TRANSPORTER_2"/>
    <property type="match status" value="1"/>
</dbReference>
<feature type="domain" description="ABC transporter" evidence="12">
    <location>
        <begin position="5"/>
        <end position="236"/>
    </location>
</feature>
<keyword evidence="5 13" id="KW-0067">ATP-binding</keyword>
<protein>
    <recommendedName>
        <fullName evidence="9">Molybdate/tungstate import ATP-binding protein WtpC</fullName>
        <ecNumber evidence="8">7.3.2.6</ecNumber>
    </recommendedName>
</protein>
<dbReference type="Pfam" id="PF00005">
    <property type="entry name" value="ABC_tran"/>
    <property type="match status" value="1"/>
</dbReference>